<keyword evidence="6" id="KW-1185">Reference proteome</keyword>
<dbReference type="Gene3D" id="3.30.70.360">
    <property type="match status" value="1"/>
</dbReference>
<protein>
    <submittedName>
        <fullName evidence="5">M20/M25/M40 family metallo-hydrolase</fullName>
    </submittedName>
</protein>
<keyword evidence="2" id="KW-0479">Metal-binding</keyword>
<keyword evidence="1" id="KW-0645">Protease</keyword>
<keyword evidence="3 5" id="KW-0378">Hydrolase</keyword>
<comment type="caution">
    <text evidence="5">The sequence shown here is derived from an EMBL/GenBank/DDBJ whole genome shotgun (WGS) entry which is preliminary data.</text>
</comment>
<feature type="domain" description="Peptidase M20 dimerisation" evidence="4">
    <location>
        <begin position="183"/>
        <end position="341"/>
    </location>
</feature>
<dbReference type="RefSeq" id="WP_185691554.1">
    <property type="nucleotide sequence ID" value="NZ_JACHVA010000038.1"/>
</dbReference>
<dbReference type="GO" id="GO:0046872">
    <property type="term" value="F:metal ion binding"/>
    <property type="evidence" value="ECO:0007669"/>
    <property type="project" value="UniProtKB-KW"/>
</dbReference>
<name>A0A7X1E389_9BACT</name>
<dbReference type="InterPro" id="IPR011650">
    <property type="entry name" value="Peptidase_M20_dimer"/>
</dbReference>
<dbReference type="SUPFAM" id="SSF53187">
    <property type="entry name" value="Zn-dependent exopeptidases"/>
    <property type="match status" value="1"/>
</dbReference>
<dbReference type="InterPro" id="IPR051458">
    <property type="entry name" value="Cyt/Met_Dipeptidase"/>
</dbReference>
<dbReference type="PANTHER" id="PTHR43270">
    <property type="entry name" value="BETA-ALA-HIS DIPEPTIDASE"/>
    <property type="match status" value="1"/>
</dbReference>
<dbReference type="AlphaFoldDB" id="A0A7X1E389"/>
<evidence type="ECO:0000313" key="5">
    <source>
        <dbReference type="EMBL" id="MBC2600816.1"/>
    </source>
</evidence>
<evidence type="ECO:0000259" key="4">
    <source>
        <dbReference type="Pfam" id="PF07687"/>
    </source>
</evidence>
<evidence type="ECO:0000256" key="3">
    <source>
        <dbReference type="ARBA" id="ARBA00022801"/>
    </source>
</evidence>
<sequence length="457" mass="49760">MKDPVELLSEYIAHASVSTDPNAKEGMRGAIGFATERLKELGFTVEEVPTPLHPILLAERLTSPEDPHVLIYGHYDVQPSDPDKLWTTPPYQAEIRGKRIYGRGSADNKGPQIVHMAALAKALEENPDLALNITWFIEGEEEIGSPSFRGFLKTYKDRLSAADFVLLSDTGSPSADQLVVTTALRGLVSMEVKLTGPKMDLHSGIHGGAVRNPIQALSTLLATLHNEDGSVNLPGFYDGVSLPEDWEREELSRLPWTEEEYAKFLDVDEFFTAPGYNALEAVRFGPTLEINGIGGGFQGEGQKTVIPSQAFAKLTCRLVAGQSADRIESLLVKALQERCPSGVRISIETHGGGDPYFIVPPNRSNTPADQSPEIQKGFSVLESAITESFGKRPLYLREGGSVPIIADLKDIVGLDTIMVGLFTPSDNLHAPDESFHLDILNNGISAFAKVFAELARK</sequence>
<dbReference type="GO" id="GO:0008233">
    <property type="term" value="F:peptidase activity"/>
    <property type="evidence" value="ECO:0007669"/>
    <property type="project" value="UniProtKB-KW"/>
</dbReference>
<dbReference type="Pfam" id="PF01546">
    <property type="entry name" value="Peptidase_M20"/>
    <property type="match status" value="1"/>
</dbReference>
<accession>A0A7X1E389</accession>
<reference evidence="5 6" key="1">
    <citation type="submission" date="2020-07" db="EMBL/GenBank/DDBJ databases">
        <authorList>
            <person name="Feng X."/>
        </authorList>
    </citation>
    <scope>NUCLEOTIDE SEQUENCE [LARGE SCALE GENOMIC DNA]</scope>
    <source>
        <strain evidence="5 6">JCM14086</strain>
    </source>
</reference>
<dbReference type="Proteomes" id="UP000525652">
    <property type="component" value="Unassembled WGS sequence"/>
</dbReference>
<dbReference type="Pfam" id="PF07687">
    <property type="entry name" value="M20_dimer"/>
    <property type="match status" value="1"/>
</dbReference>
<evidence type="ECO:0000313" key="6">
    <source>
        <dbReference type="Proteomes" id="UP000525652"/>
    </source>
</evidence>
<dbReference type="EMBL" id="JACHVA010000038">
    <property type="protein sequence ID" value="MBC2600816.1"/>
    <property type="molecule type" value="Genomic_DNA"/>
</dbReference>
<dbReference type="Gene3D" id="3.40.630.10">
    <property type="entry name" value="Zn peptidases"/>
    <property type="match status" value="1"/>
</dbReference>
<dbReference type="GO" id="GO:0006508">
    <property type="term" value="P:proteolysis"/>
    <property type="evidence" value="ECO:0007669"/>
    <property type="project" value="UniProtKB-KW"/>
</dbReference>
<evidence type="ECO:0000256" key="2">
    <source>
        <dbReference type="ARBA" id="ARBA00022723"/>
    </source>
</evidence>
<organism evidence="5 6">
    <name type="scientific">Puniceicoccus vermicola</name>
    <dbReference type="NCBI Taxonomy" id="388746"/>
    <lineage>
        <taxon>Bacteria</taxon>
        <taxon>Pseudomonadati</taxon>
        <taxon>Verrucomicrobiota</taxon>
        <taxon>Opitutia</taxon>
        <taxon>Puniceicoccales</taxon>
        <taxon>Puniceicoccaceae</taxon>
        <taxon>Puniceicoccus</taxon>
    </lineage>
</organism>
<dbReference type="PANTHER" id="PTHR43270:SF12">
    <property type="entry name" value="SUCCINYL-DIAMINOPIMELATE DESUCCINYLASE"/>
    <property type="match status" value="1"/>
</dbReference>
<gene>
    <name evidence="5" type="ORF">H5P30_03370</name>
</gene>
<dbReference type="NCBIfam" id="NF006579">
    <property type="entry name" value="PRK09104.1"/>
    <property type="match status" value="1"/>
</dbReference>
<evidence type="ECO:0000256" key="1">
    <source>
        <dbReference type="ARBA" id="ARBA00022670"/>
    </source>
</evidence>
<dbReference type="InterPro" id="IPR002933">
    <property type="entry name" value="Peptidase_M20"/>
</dbReference>
<proteinExistence type="predicted"/>